<reference evidence="9 10" key="1">
    <citation type="submission" date="2018-03" db="EMBL/GenBank/DDBJ databases">
        <title>Genomic Encyclopedia of Type Strains, Phase III (KMG-III): the genomes of soil and plant-associated and newly described type strains.</title>
        <authorList>
            <person name="Whitman W."/>
        </authorList>
    </citation>
    <scope>NUCLEOTIDE SEQUENCE [LARGE SCALE GENOMIC DNA]</scope>
    <source>
        <strain evidence="9 10">VKM Ac-1602</strain>
    </source>
</reference>
<evidence type="ECO:0000256" key="5">
    <source>
        <dbReference type="ARBA" id="ARBA00022801"/>
    </source>
</evidence>
<evidence type="ECO:0000256" key="8">
    <source>
        <dbReference type="PIRNR" id="PIRNR004532"/>
    </source>
</evidence>
<gene>
    <name evidence="9" type="ORF">B0H03_11411</name>
</gene>
<dbReference type="InterPro" id="IPR004464">
    <property type="entry name" value="FBPase_class-2/SBPase"/>
</dbReference>
<dbReference type="PANTHER" id="PTHR30447:SF0">
    <property type="entry name" value="FRUCTOSE-1,6-BISPHOSPHATASE 1 CLASS 2-RELATED"/>
    <property type="match status" value="1"/>
</dbReference>
<evidence type="ECO:0000256" key="6">
    <source>
        <dbReference type="ARBA" id="ARBA00023211"/>
    </source>
</evidence>
<dbReference type="Gene3D" id="3.40.190.90">
    <property type="match status" value="1"/>
</dbReference>
<dbReference type="NCBIfam" id="TIGR00330">
    <property type="entry name" value="glpX"/>
    <property type="match status" value="1"/>
</dbReference>
<evidence type="ECO:0000313" key="10">
    <source>
        <dbReference type="Proteomes" id="UP000245674"/>
    </source>
</evidence>
<sequence length="375" mass="39848">MALLSWRAAGLGFERDGDPHRGSCDDVHELDDEGLRSVTDNDSVIDNDSMRDSDSLYLHPDRNLGMELVRATEAAAIRAVPFIGKGDKNAADGAAVDAMRTFLGTVNFDGVVVIGEGEKDNAPMLFNGEHVGNGSGPAADIAVDPIDGTSLTAAGRQNALSMIAVADRGAMFDPSAVFYMEKIVTGPEGVGIIDIERPIGENIRALARAKRKPVDEMRVAVLDRPRHAKLIEDIRAAGAGTRLLLDGDVAGGINAARHDSRLDMCVGTGGTPEGIITACAIRALGGVIQGILRPKDDDERQRAIAAGHDLDRVLHANDLVRSDNTYFVATGVTNGGLVKGVRKEGHVITTESIVLRSRSGTIRRVTAQHLAEKWV</sequence>
<evidence type="ECO:0000256" key="1">
    <source>
        <dbReference type="ARBA" id="ARBA00001273"/>
    </source>
</evidence>
<dbReference type="Proteomes" id="UP000245674">
    <property type="component" value="Unassembled WGS sequence"/>
</dbReference>
<evidence type="ECO:0000313" key="9">
    <source>
        <dbReference type="EMBL" id="PWJ61810.1"/>
    </source>
</evidence>
<dbReference type="Pfam" id="PF03320">
    <property type="entry name" value="FBPase_glpX"/>
    <property type="match status" value="1"/>
</dbReference>
<evidence type="ECO:0000256" key="3">
    <source>
        <dbReference type="ARBA" id="ARBA00008989"/>
    </source>
</evidence>
<evidence type="ECO:0000256" key="4">
    <source>
        <dbReference type="ARBA" id="ARBA00022723"/>
    </source>
</evidence>
<dbReference type="EMBL" id="QGDV01000014">
    <property type="protein sequence ID" value="PWJ61810.1"/>
    <property type="molecule type" value="Genomic_DNA"/>
</dbReference>
<keyword evidence="10" id="KW-1185">Reference proteome</keyword>
<evidence type="ECO:0000256" key="7">
    <source>
        <dbReference type="ARBA" id="ARBA00023277"/>
    </source>
</evidence>
<accession>A0ABX5L9E0</accession>
<keyword evidence="7 8" id="KW-0119">Carbohydrate metabolism</keyword>
<dbReference type="Gene3D" id="3.30.540.10">
    <property type="entry name" value="Fructose-1,6-Bisphosphatase, subunit A, domain 1"/>
    <property type="match status" value="1"/>
</dbReference>
<dbReference type="PANTHER" id="PTHR30447">
    <property type="entry name" value="FRUCTOSE-1,6-BISPHOSPHATASE CLASS 2"/>
    <property type="match status" value="1"/>
</dbReference>
<protein>
    <recommendedName>
        <fullName evidence="8">Fructose-1,6-bisphosphatase</fullName>
    </recommendedName>
</protein>
<comment type="pathway">
    <text evidence="2">Carbohydrate biosynthesis; gluconeogenesis.</text>
</comment>
<keyword evidence="4" id="KW-0479">Metal-binding</keyword>
<name>A0ABX5L9E0_9MICO</name>
<comment type="caution">
    <text evidence="9">The sequence shown here is derived from an EMBL/GenBank/DDBJ whole genome shotgun (WGS) entry which is preliminary data.</text>
</comment>
<evidence type="ECO:0000256" key="2">
    <source>
        <dbReference type="ARBA" id="ARBA00004742"/>
    </source>
</evidence>
<organism evidence="9 10">
    <name type="scientific">Rathayibacter iranicus NCPPB 2253 = VKM Ac-1602</name>
    <dbReference type="NCBI Taxonomy" id="1328868"/>
    <lineage>
        <taxon>Bacteria</taxon>
        <taxon>Bacillati</taxon>
        <taxon>Actinomycetota</taxon>
        <taxon>Actinomycetes</taxon>
        <taxon>Micrococcales</taxon>
        <taxon>Microbacteriaceae</taxon>
        <taxon>Rathayibacter</taxon>
    </lineage>
</organism>
<keyword evidence="6" id="KW-0464">Manganese</keyword>
<proteinExistence type="inferred from homology"/>
<comment type="similarity">
    <text evidence="3 8">Belongs to the FBPase class 2 family.</text>
</comment>
<dbReference type="SUPFAM" id="SSF56655">
    <property type="entry name" value="Carbohydrate phosphatase"/>
    <property type="match status" value="1"/>
</dbReference>
<dbReference type="CDD" id="cd01516">
    <property type="entry name" value="FBPase_glpX"/>
    <property type="match status" value="1"/>
</dbReference>
<keyword evidence="5" id="KW-0378">Hydrolase</keyword>
<dbReference type="PIRSF" id="PIRSF004532">
    <property type="entry name" value="GlpX"/>
    <property type="match status" value="1"/>
</dbReference>
<comment type="catalytic activity">
    <reaction evidence="1">
        <text>beta-D-fructose 1,6-bisphosphate + H2O = beta-D-fructose 6-phosphate + phosphate</text>
        <dbReference type="Rhea" id="RHEA:11064"/>
        <dbReference type="ChEBI" id="CHEBI:15377"/>
        <dbReference type="ChEBI" id="CHEBI:32966"/>
        <dbReference type="ChEBI" id="CHEBI:43474"/>
        <dbReference type="ChEBI" id="CHEBI:57634"/>
        <dbReference type="EC" id="3.1.3.11"/>
    </reaction>
</comment>